<evidence type="ECO:0000256" key="1">
    <source>
        <dbReference type="ARBA" id="ARBA00006342"/>
    </source>
</evidence>
<accession>A0A0U3E4L2</accession>
<evidence type="ECO:0000256" key="5">
    <source>
        <dbReference type="ARBA" id="ARBA00022801"/>
    </source>
</evidence>
<dbReference type="RefSeq" id="WP_058739241.1">
    <property type="nucleotide sequence ID" value="NZ_CP011266.1"/>
</dbReference>
<organism evidence="10 11">
    <name type="scientific">Methanobrevibacter millerae</name>
    <dbReference type="NCBI Taxonomy" id="230361"/>
    <lineage>
        <taxon>Archaea</taxon>
        <taxon>Methanobacteriati</taxon>
        <taxon>Methanobacteriota</taxon>
        <taxon>Methanomada group</taxon>
        <taxon>Methanobacteria</taxon>
        <taxon>Methanobacteriales</taxon>
        <taxon>Methanobacteriaceae</taxon>
        <taxon>Methanobrevibacter</taxon>
    </lineage>
</organism>
<dbReference type="GeneID" id="26736144"/>
<dbReference type="EMBL" id="CP011266">
    <property type="protein sequence ID" value="ALT68967.1"/>
    <property type="molecule type" value="Genomic_DNA"/>
</dbReference>
<keyword evidence="3" id="KW-0540">Nuclease</keyword>
<dbReference type="PANTHER" id="PTHR35579:SF3">
    <property type="entry name" value="CRISPR SYSTEM CMS ENDORIBONUCLEASE CSM3"/>
    <property type="match status" value="1"/>
</dbReference>
<dbReference type="Proteomes" id="UP000067738">
    <property type="component" value="Chromosome"/>
</dbReference>
<dbReference type="InterPro" id="IPR013412">
    <property type="entry name" value="CRISPR-assoc_RAMP_Csm3"/>
</dbReference>
<sequence length="253" mass="28548">MFRKNIIIKGIITCETGLHIGDSSDTVEIGGSDSPIVRDSITGFPYIPGSSIKGKLRSLFELSDPESCQSIINNAKEDNDVIVSTCIDCDAVKLFGTTPENIKDESSRINFKTRLLVRDAHPTDDTIEMWKDNDQLLKGVELKWENTINRITSKAVPRNIERVPKGSEFNFEIIISVYDEDEDVNRIIKKLLLSMYLLQNDYLGGSGSRGSGQISFNHIYITERDRSFYLTGEEKDPLFKDVSFETLNIDLLL</sequence>
<proteinExistence type="inferred from homology"/>
<dbReference type="PANTHER" id="PTHR35579">
    <property type="entry name" value="CRISPR SYSTEM CMS ENDORIBONUCLEASE CSM3"/>
    <property type="match status" value="1"/>
</dbReference>
<reference evidence="10 11" key="1">
    <citation type="submission" date="2015-04" db="EMBL/GenBank/DDBJ databases">
        <title>The complete genome sequence of the rumen methanogen Methanobrevibacter millerae SM9.</title>
        <authorList>
            <person name="Leahy S.C."/>
            <person name="Kelly W.J."/>
            <person name="Pacheco D.M."/>
            <person name="Li D."/>
            <person name="Altermann E."/>
            <person name="Attwood G.T."/>
        </authorList>
    </citation>
    <scope>NUCLEOTIDE SEQUENCE [LARGE SCALE GENOMIC DNA]</scope>
    <source>
        <strain evidence="10 11">SM9</strain>
    </source>
</reference>
<evidence type="ECO:0000256" key="8">
    <source>
        <dbReference type="ARBA" id="ARBA00033183"/>
    </source>
</evidence>
<feature type="domain" description="CRISPR type III-associated protein" evidence="9">
    <location>
        <begin position="12"/>
        <end position="214"/>
    </location>
</feature>
<name>A0A0U3E4L2_9EURY</name>
<protein>
    <recommendedName>
        <fullName evidence="2">CRISPR system Cms endoribonuclease Csm3</fullName>
    </recommendedName>
    <alternativeName>
        <fullName evidence="8">CRISPR type III A-associated RAMP protein Csm3</fullName>
    </alternativeName>
</protein>
<gene>
    <name evidence="10" type="ORF">sm9_1184</name>
</gene>
<keyword evidence="5" id="KW-0378">Hydrolase</keyword>
<comment type="similarity">
    <text evidence="1">Belongs to the CRISPR-associated Csm3 family.</text>
</comment>
<evidence type="ECO:0000259" key="9">
    <source>
        <dbReference type="Pfam" id="PF03787"/>
    </source>
</evidence>
<keyword evidence="11" id="KW-1185">Reference proteome</keyword>
<keyword evidence="6" id="KW-0694">RNA-binding</keyword>
<dbReference type="InterPro" id="IPR005537">
    <property type="entry name" value="RAMP_III_fam"/>
</dbReference>
<evidence type="ECO:0000256" key="4">
    <source>
        <dbReference type="ARBA" id="ARBA00022759"/>
    </source>
</evidence>
<evidence type="ECO:0000256" key="7">
    <source>
        <dbReference type="ARBA" id="ARBA00023118"/>
    </source>
</evidence>
<evidence type="ECO:0000256" key="2">
    <source>
        <dbReference type="ARBA" id="ARBA00022150"/>
    </source>
</evidence>
<dbReference type="InterPro" id="IPR052216">
    <property type="entry name" value="CRISPR_Csm3_endoribonuclease"/>
</dbReference>
<dbReference type="OrthoDB" id="44077at2157"/>
<dbReference type="KEGG" id="mmil:sm9_1184"/>
<dbReference type="PATRIC" id="fig|230361.4.peg.1224"/>
<dbReference type="AlphaFoldDB" id="A0A0U3E4L2"/>
<evidence type="ECO:0000256" key="3">
    <source>
        <dbReference type="ARBA" id="ARBA00022722"/>
    </source>
</evidence>
<keyword evidence="4" id="KW-0255">Endonuclease</keyword>
<dbReference type="GO" id="GO:0051607">
    <property type="term" value="P:defense response to virus"/>
    <property type="evidence" value="ECO:0007669"/>
    <property type="project" value="UniProtKB-KW"/>
</dbReference>
<dbReference type="Pfam" id="PF03787">
    <property type="entry name" value="RAMPs"/>
    <property type="match status" value="1"/>
</dbReference>
<dbReference type="GO" id="GO:0003723">
    <property type="term" value="F:RNA binding"/>
    <property type="evidence" value="ECO:0007669"/>
    <property type="project" value="UniProtKB-KW"/>
</dbReference>
<evidence type="ECO:0000313" key="11">
    <source>
        <dbReference type="Proteomes" id="UP000067738"/>
    </source>
</evidence>
<evidence type="ECO:0000313" key="10">
    <source>
        <dbReference type="EMBL" id="ALT68967.1"/>
    </source>
</evidence>
<dbReference type="GO" id="GO:0004519">
    <property type="term" value="F:endonuclease activity"/>
    <property type="evidence" value="ECO:0007669"/>
    <property type="project" value="UniProtKB-KW"/>
</dbReference>
<evidence type="ECO:0000256" key="6">
    <source>
        <dbReference type="ARBA" id="ARBA00022884"/>
    </source>
</evidence>
<keyword evidence="7" id="KW-0051">Antiviral defense</keyword>
<dbReference type="GO" id="GO:0016787">
    <property type="term" value="F:hydrolase activity"/>
    <property type="evidence" value="ECO:0007669"/>
    <property type="project" value="UniProtKB-KW"/>
</dbReference>
<dbReference type="NCBIfam" id="TIGR02582">
    <property type="entry name" value="cas7_TM1809"/>
    <property type="match status" value="1"/>
</dbReference>